<dbReference type="EMBL" id="CP027169">
    <property type="protein sequence ID" value="AVK04832.1"/>
    <property type="molecule type" value="Genomic_DNA"/>
</dbReference>
<evidence type="ECO:0000313" key="2">
    <source>
        <dbReference type="Proteomes" id="UP000238390"/>
    </source>
</evidence>
<dbReference type="GeneID" id="77223674"/>
<gene>
    <name evidence="1" type="ORF">CSB93_0703</name>
</gene>
<dbReference type="RefSeq" id="WP_012077789.1">
    <property type="nucleotide sequence ID" value="NZ_CP020560.1"/>
</dbReference>
<dbReference type="Proteomes" id="UP000238390">
    <property type="component" value="Chromosome"/>
</dbReference>
<reference evidence="1 2" key="1">
    <citation type="submission" date="2018-02" db="EMBL/GenBank/DDBJ databases">
        <title>FDA/CDC Antimicrobial Resistant Isolate Bank Genome Sequencing.</title>
        <authorList>
            <person name="Benahmed F.H."/>
            <person name="Lutgring J.D."/>
            <person name="Yoo B."/>
            <person name="Machado M."/>
            <person name="Brown A."/>
            <person name="McAllister G."/>
            <person name="Perry A."/>
            <person name="Halpin A.L."/>
            <person name="Vavikolanu K."/>
            <person name="Ott S."/>
            <person name="Zhao X."/>
            <person name="Tallon L.J."/>
            <person name="Sadzewicz L."/>
            <person name="Aluvathingal J."/>
            <person name="Nadendla S."/>
            <person name="Voskania-kordi A."/>
            <person name="Simonyan V."/>
            <person name="Patel J."/>
            <person name="Shawar R.M."/>
        </authorList>
    </citation>
    <scope>NUCLEOTIDE SEQUENCE [LARGE SCALE GENOMIC DNA]</scope>
    <source>
        <strain evidence="1 2">AR_0356</strain>
    </source>
</reference>
<dbReference type="AlphaFoldDB" id="A0A2R3ISB8"/>
<name>A0A2R3ISB8_9PSED</name>
<organism evidence="1 2">
    <name type="scientific">Pseudomonas paraeruginosa</name>
    <dbReference type="NCBI Taxonomy" id="2994495"/>
    <lineage>
        <taxon>Bacteria</taxon>
        <taxon>Pseudomonadati</taxon>
        <taxon>Pseudomonadota</taxon>
        <taxon>Gammaproteobacteria</taxon>
        <taxon>Pseudomonadales</taxon>
        <taxon>Pseudomonadaceae</taxon>
        <taxon>Pseudomonas</taxon>
    </lineage>
</organism>
<protein>
    <submittedName>
        <fullName evidence="1">Uncharacterized protein</fullName>
    </submittedName>
</protein>
<evidence type="ECO:0000313" key="1">
    <source>
        <dbReference type="EMBL" id="AVK04832.1"/>
    </source>
</evidence>
<accession>A0A2R3ISB8</accession>
<keyword evidence="2" id="KW-1185">Reference proteome</keyword>
<sequence>MSFSAAERAALLALKGVGPTVLQRLEQMGLDSFARLRDSDAASILAGGAALTGSSCWKNSPQARAAIDAVLQRAVSDA</sequence>
<proteinExistence type="predicted"/>